<evidence type="ECO:0000313" key="3">
    <source>
        <dbReference type="Proteomes" id="UP000326780"/>
    </source>
</evidence>
<accession>A0A5Q0M0P1</accession>
<protein>
    <submittedName>
        <fullName evidence="2">Uncharacterized protein</fullName>
    </submittedName>
</protein>
<name>A0A5Q0M0P1_VARPD</name>
<feature type="compositionally biased region" description="Basic and acidic residues" evidence="1">
    <location>
        <begin position="20"/>
        <end position="39"/>
    </location>
</feature>
<dbReference type="RefSeq" id="WP_153280936.1">
    <property type="nucleotide sequence ID" value="NZ_CP045644.1"/>
</dbReference>
<reference evidence="2 3" key="1">
    <citation type="submission" date="2019-10" db="EMBL/GenBank/DDBJ databases">
        <title>Complete genome sequence of Variovorax paradoxus 5C-2.</title>
        <authorList>
            <person name="Gogoleva N.E."/>
            <person name="Balkin A.S."/>
        </authorList>
    </citation>
    <scope>NUCLEOTIDE SEQUENCE [LARGE SCALE GENOMIC DNA]</scope>
    <source>
        <strain evidence="2 3">5C-2</strain>
    </source>
</reference>
<sequence>MAQPRKDTKDANKDTAGGDTRVEKDGESAPRLPHERDQSSDSQAMQDGQPPEKGRRGYEDVERGVVDTDRGLTPERTPDGKVRP</sequence>
<evidence type="ECO:0000313" key="2">
    <source>
        <dbReference type="EMBL" id="QFZ82052.1"/>
    </source>
</evidence>
<feature type="compositionally biased region" description="Basic and acidic residues" evidence="1">
    <location>
        <begin position="50"/>
        <end position="84"/>
    </location>
</feature>
<feature type="compositionally biased region" description="Basic and acidic residues" evidence="1">
    <location>
        <begin position="1"/>
        <end position="13"/>
    </location>
</feature>
<gene>
    <name evidence="2" type="ORF">GFK26_04435</name>
</gene>
<evidence type="ECO:0000256" key="1">
    <source>
        <dbReference type="SAM" id="MobiDB-lite"/>
    </source>
</evidence>
<dbReference type="Proteomes" id="UP000326780">
    <property type="component" value="Chromosome"/>
</dbReference>
<proteinExistence type="predicted"/>
<organism evidence="2 3">
    <name type="scientific">Variovorax paradoxus</name>
    <dbReference type="NCBI Taxonomy" id="34073"/>
    <lineage>
        <taxon>Bacteria</taxon>
        <taxon>Pseudomonadati</taxon>
        <taxon>Pseudomonadota</taxon>
        <taxon>Betaproteobacteria</taxon>
        <taxon>Burkholderiales</taxon>
        <taxon>Comamonadaceae</taxon>
        <taxon>Variovorax</taxon>
    </lineage>
</organism>
<dbReference type="EMBL" id="CP045644">
    <property type="protein sequence ID" value="QFZ82052.1"/>
    <property type="molecule type" value="Genomic_DNA"/>
</dbReference>
<dbReference type="AlphaFoldDB" id="A0A5Q0M0P1"/>
<feature type="region of interest" description="Disordered" evidence="1">
    <location>
        <begin position="1"/>
        <end position="84"/>
    </location>
</feature>